<dbReference type="InterPro" id="IPR032836">
    <property type="entry name" value="DsrE2-like"/>
</dbReference>
<comment type="caution">
    <text evidence="1">The sequence shown here is derived from an EMBL/GenBank/DDBJ whole genome shotgun (WGS) entry which is preliminary data.</text>
</comment>
<name>A0ABV9Q1J4_9BACL</name>
<protein>
    <submittedName>
        <fullName evidence="1">DsrE/DsrF/DrsH-like family protein</fullName>
    </submittedName>
</protein>
<keyword evidence="2" id="KW-1185">Reference proteome</keyword>
<proteinExistence type="predicted"/>
<dbReference type="InterPro" id="IPR027396">
    <property type="entry name" value="DsrEFH-like"/>
</dbReference>
<dbReference type="Gene3D" id="3.40.1260.10">
    <property type="entry name" value="DsrEFH-like"/>
    <property type="match status" value="1"/>
</dbReference>
<dbReference type="RefSeq" id="WP_380025606.1">
    <property type="nucleotide sequence ID" value="NZ_JBHSHC010000082.1"/>
</dbReference>
<evidence type="ECO:0000313" key="2">
    <source>
        <dbReference type="Proteomes" id="UP001596002"/>
    </source>
</evidence>
<dbReference type="Proteomes" id="UP001596002">
    <property type="component" value="Unassembled WGS sequence"/>
</dbReference>
<dbReference type="EMBL" id="JBHSHC010000082">
    <property type="protein sequence ID" value="MFC4767684.1"/>
    <property type="molecule type" value="Genomic_DNA"/>
</dbReference>
<accession>A0ABV9Q1J4</accession>
<sequence>MHKKRTIYFVTKSENAPFVLQEAIEKSSEQEVIIFFDLDGARVLDQRYAKKMAREGQYNIVPLFAEALRKGIKLFGCQMNVMGACDMQCIEGVESAGVATFLDLAYEADAVLSY</sequence>
<dbReference type="Pfam" id="PF13686">
    <property type="entry name" value="DrsE_2"/>
    <property type="match status" value="1"/>
</dbReference>
<gene>
    <name evidence="1" type="ORF">ACFO8Q_09965</name>
</gene>
<dbReference type="SUPFAM" id="SSF75169">
    <property type="entry name" value="DsrEFH-like"/>
    <property type="match status" value="1"/>
</dbReference>
<reference evidence="2" key="1">
    <citation type="journal article" date="2019" name="Int. J. Syst. Evol. Microbiol.">
        <title>The Global Catalogue of Microorganisms (GCM) 10K type strain sequencing project: providing services to taxonomists for standard genome sequencing and annotation.</title>
        <authorList>
            <consortium name="The Broad Institute Genomics Platform"/>
            <consortium name="The Broad Institute Genome Sequencing Center for Infectious Disease"/>
            <person name="Wu L."/>
            <person name="Ma J."/>
        </authorList>
    </citation>
    <scope>NUCLEOTIDE SEQUENCE [LARGE SCALE GENOMIC DNA]</scope>
    <source>
        <strain evidence="2">WYCCWR 12678</strain>
    </source>
</reference>
<organism evidence="1 2">
    <name type="scientific">Effusibacillus consociatus</name>
    <dbReference type="NCBI Taxonomy" id="1117041"/>
    <lineage>
        <taxon>Bacteria</taxon>
        <taxon>Bacillati</taxon>
        <taxon>Bacillota</taxon>
        <taxon>Bacilli</taxon>
        <taxon>Bacillales</taxon>
        <taxon>Alicyclobacillaceae</taxon>
        <taxon>Effusibacillus</taxon>
    </lineage>
</organism>
<evidence type="ECO:0000313" key="1">
    <source>
        <dbReference type="EMBL" id="MFC4767684.1"/>
    </source>
</evidence>